<dbReference type="Proteomes" id="UP000229897">
    <property type="component" value="Chromosome"/>
</dbReference>
<accession>A0A2D2DTI7</accession>
<organism evidence="2 3">
    <name type="scientific">Massilia violaceinigra</name>
    <dbReference type="NCBI Taxonomy" id="2045208"/>
    <lineage>
        <taxon>Bacteria</taxon>
        <taxon>Pseudomonadati</taxon>
        <taxon>Pseudomonadota</taxon>
        <taxon>Betaproteobacteria</taxon>
        <taxon>Burkholderiales</taxon>
        <taxon>Oxalobacteraceae</taxon>
        <taxon>Telluria group</taxon>
        <taxon>Massilia</taxon>
    </lineage>
</organism>
<evidence type="ECO:0000256" key="1">
    <source>
        <dbReference type="SAM" id="SignalP"/>
    </source>
</evidence>
<evidence type="ECO:0000313" key="3">
    <source>
        <dbReference type="Proteomes" id="UP000229897"/>
    </source>
</evidence>
<proteinExistence type="predicted"/>
<dbReference type="KEGG" id="mass:CR152_30015"/>
<evidence type="ECO:0000313" key="2">
    <source>
        <dbReference type="EMBL" id="ATQ78273.1"/>
    </source>
</evidence>
<keyword evidence="3" id="KW-1185">Reference proteome</keyword>
<keyword evidence="1" id="KW-0732">Signal</keyword>
<feature type="chain" id="PRO_5013871128" evidence="1">
    <location>
        <begin position="20"/>
        <end position="255"/>
    </location>
</feature>
<gene>
    <name evidence="2" type="ORF">CR152_30015</name>
</gene>
<dbReference type="AlphaFoldDB" id="A0A2D2DTI7"/>
<name>A0A2D2DTI7_9BURK</name>
<reference evidence="2" key="1">
    <citation type="submission" date="2017-10" db="EMBL/GenBank/DDBJ databases">
        <title>Massilia psychrophilum sp. nov., a novel purple-pigmented bacterium isolated from Tianshan glacier, Xinjiang Municipality, China.</title>
        <authorList>
            <person name="Wang H."/>
        </authorList>
    </citation>
    <scope>NUCLEOTIDE SEQUENCE [LARGE SCALE GENOMIC DNA]</scope>
    <source>
        <strain evidence="2">B2</strain>
    </source>
</reference>
<protein>
    <submittedName>
        <fullName evidence="2">Uncharacterized protein</fullName>
    </submittedName>
</protein>
<sequence length="255" mass="25862">MDAFVTWLILAVTQFGALASNVFGNATDAAASATSAGTSLTNANLAKGAAETARDAAQTAKGLAEIAKGLAEQARDAAAGSAAMASGIVAFVDSNSIAKGSSDASKQVRFECDTLIPTGTVVPLTVPAAGGTIALLSDLQEFVRSMTFYDNGTSPAVNYNNGGTQRVAPPSGAKALTFTNWPASGKQASQFLELVNIGLGGTPTWPGGTRFIRYDGVLQTTAAAANIAWLSSGTDYVMVSTRDGGTTLIVSVQRG</sequence>
<dbReference type="EMBL" id="CP024608">
    <property type="protein sequence ID" value="ATQ78273.1"/>
    <property type="molecule type" value="Genomic_DNA"/>
</dbReference>
<feature type="signal peptide" evidence="1">
    <location>
        <begin position="1"/>
        <end position="19"/>
    </location>
</feature>